<reference evidence="3 4" key="1">
    <citation type="submission" date="2020-06" db="EMBL/GenBank/DDBJ databases">
        <title>Genome mining for natural products.</title>
        <authorList>
            <person name="Zhang B."/>
            <person name="Shi J."/>
            <person name="Ge H."/>
        </authorList>
    </citation>
    <scope>NUCLEOTIDE SEQUENCE [LARGE SCALE GENOMIC DNA]</scope>
    <source>
        <strain evidence="3 4">NA02069</strain>
    </source>
</reference>
<dbReference type="SMART" id="SM00422">
    <property type="entry name" value="HTH_MERR"/>
    <property type="match status" value="1"/>
</dbReference>
<dbReference type="PANTHER" id="PTHR30204">
    <property type="entry name" value="REDOX-CYCLING DRUG-SENSING TRANSCRIPTIONAL ACTIVATOR SOXR"/>
    <property type="match status" value="1"/>
</dbReference>
<evidence type="ECO:0000313" key="4">
    <source>
        <dbReference type="Proteomes" id="UP000509418"/>
    </source>
</evidence>
<dbReference type="InterPro" id="IPR000551">
    <property type="entry name" value="MerR-type_HTH_dom"/>
</dbReference>
<dbReference type="InterPro" id="IPR009061">
    <property type="entry name" value="DNA-bd_dom_put_sf"/>
</dbReference>
<keyword evidence="1" id="KW-0238">DNA-binding</keyword>
<dbReference type="PANTHER" id="PTHR30204:SF93">
    <property type="entry name" value="HTH MERR-TYPE DOMAIN-CONTAINING PROTEIN"/>
    <property type="match status" value="1"/>
</dbReference>
<feature type="domain" description="HTH merR-type" evidence="2">
    <location>
        <begin position="1"/>
        <end position="68"/>
    </location>
</feature>
<dbReference type="GO" id="GO:0003700">
    <property type="term" value="F:DNA-binding transcription factor activity"/>
    <property type="evidence" value="ECO:0007669"/>
    <property type="project" value="InterPro"/>
</dbReference>
<sequence length="141" mass="15848">MKIGELAAKTGVAPRLLRYYEEVGILTPWRAPNGYRSYGEPAIDRVLQIRELLEAGLTTDMIREVLPCLDAQKDERENLTCPDIDVAELDGLRRHLTAIKRRIDVLQRNERAIEAYLKVRAENTSVPPSEAGEVVALVGRP</sequence>
<keyword evidence="4" id="KW-1185">Reference proteome</keyword>
<dbReference type="AlphaFoldDB" id="A0A7I0NT30"/>
<dbReference type="PROSITE" id="PS00552">
    <property type="entry name" value="HTH_MERR_1"/>
    <property type="match status" value="1"/>
</dbReference>
<dbReference type="GO" id="GO:0003677">
    <property type="term" value="F:DNA binding"/>
    <property type="evidence" value="ECO:0007669"/>
    <property type="project" value="UniProtKB-KW"/>
</dbReference>
<evidence type="ECO:0000313" key="3">
    <source>
        <dbReference type="EMBL" id="QKZ16223.1"/>
    </source>
</evidence>
<dbReference type="CDD" id="cd01282">
    <property type="entry name" value="HTH_MerR-like_sg3"/>
    <property type="match status" value="1"/>
</dbReference>
<accession>A0A7I0NT30</accession>
<evidence type="ECO:0000256" key="1">
    <source>
        <dbReference type="ARBA" id="ARBA00023125"/>
    </source>
</evidence>
<dbReference type="Gene3D" id="1.10.1660.10">
    <property type="match status" value="1"/>
</dbReference>
<dbReference type="Pfam" id="PF13411">
    <property type="entry name" value="MerR_1"/>
    <property type="match status" value="1"/>
</dbReference>
<dbReference type="PROSITE" id="PS50937">
    <property type="entry name" value="HTH_MERR_2"/>
    <property type="match status" value="1"/>
</dbReference>
<protein>
    <submittedName>
        <fullName evidence="3">MerR family transcriptional regulator</fullName>
    </submittedName>
</protein>
<dbReference type="SUPFAM" id="SSF46955">
    <property type="entry name" value="Putative DNA-binding domain"/>
    <property type="match status" value="1"/>
</dbReference>
<dbReference type="PRINTS" id="PR00040">
    <property type="entry name" value="HTHMERR"/>
</dbReference>
<gene>
    <name evidence="3" type="ORF">HUT05_01840</name>
</gene>
<proteinExistence type="predicted"/>
<dbReference type="Proteomes" id="UP000509418">
    <property type="component" value="Chromosome"/>
</dbReference>
<name>A0A7I0NT30_STRCX</name>
<dbReference type="EMBL" id="CP056041">
    <property type="protein sequence ID" value="QKZ16223.1"/>
    <property type="molecule type" value="Genomic_DNA"/>
</dbReference>
<evidence type="ECO:0000259" key="2">
    <source>
        <dbReference type="PROSITE" id="PS50937"/>
    </source>
</evidence>
<organism evidence="3 4">
    <name type="scientific">Streptomyces chartreusis</name>
    <dbReference type="NCBI Taxonomy" id="1969"/>
    <lineage>
        <taxon>Bacteria</taxon>
        <taxon>Bacillati</taxon>
        <taxon>Actinomycetota</taxon>
        <taxon>Actinomycetes</taxon>
        <taxon>Kitasatosporales</taxon>
        <taxon>Streptomycetaceae</taxon>
        <taxon>Streptomyces</taxon>
    </lineage>
</organism>
<dbReference type="RefSeq" id="WP_107910985.1">
    <property type="nucleotide sequence ID" value="NZ_CBDRGH010000018.1"/>
</dbReference>
<dbReference type="InterPro" id="IPR047057">
    <property type="entry name" value="MerR_fam"/>
</dbReference>